<keyword evidence="14" id="KW-0067">ATP-binding</keyword>
<dbReference type="EC" id="2.7.1.156" evidence="8"/>
<dbReference type="GO" id="GO:0005525">
    <property type="term" value="F:GTP binding"/>
    <property type="evidence" value="ECO:0007669"/>
    <property type="project" value="UniProtKB-KW"/>
</dbReference>
<evidence type="ECO:0000256" key="12">
    <source>
        <dbReference type="ARBA" id="ARBA00022741"/>
    </source>
</evidence>
<evidence type="ECO:0000256" key="11">
    <source>
        <dbReference type="ARBA" id="ARBA00022679"/>
    </source>
</evidence>
<evidence type="ECO:0000256" key="16">
    <source>
        <dbReference type="ARBA" id="ARBA00029570"/>
    </source>
</evidence>
<dbReference type="Gene3D" id="3.40.50.300">
    <property type="entry name" value="P-loop containing nucleotide triphosphate hydrolases"/>
    <property type="match status" value="1"/>
</dbReference>
<organism evidence="18 19">
    <name type="scientific">Halomonas salipaludis</name>
    <dbReference type="NCBI Taxonomy" id="2032625"/>
    <lineage>
        <taxon>Bacteria</taxon>
        <taxon>Pseudomonadati</taxon>
        <taxon>Pseudomonadota</taxon>
        <taxon>Gammaproteobacteria</taxon>
        <taxon>Oceanospirillales</taxon>
        <taxon>Halomonadaceae</taxon>
        <taxon>Halomonas</taxon>
    </lineage>
</organism>
<evidence type="ECO:0000256" key="13">
    <source>
        <dbReference type="ARBA" id="ARBA00022777"/>
    </source>
</evidence>
<comment type="pathway">
    <text evidence="6">Cofactor biosynthesis; adenosylcobalamin biosynthesis; adenosylcobalamin from cob(II)yrinate a,c-diamide: step 5/7.</text>
</comment>
<comment type="function">
    <text evidence="4">Catalyzes ATP-dependent phosphorylation of adenosylcobinamide and addition of GMP to adenosylcobinamide phosphate.</text>
</comment>
<dbReference type="GO" id="GO:0009236">
    <property type="term" value="P:cobalamin biosynthetic process"/>
    <property type="evidence" value="ECO:0007669"/>
    <property type="project" value="UniProtKB-UniPathway"/>
</dbReference>
<evidence type="ECO:0000256" key="9">
    <source>
        <dbReference type="ARBA" id="ARBA00012523"/>
    </source>
</evidence>
<dbReference type="EMBL" id="NSKB01000004">
    <property type="protein sequence ID" value="PAU76482.1"/>
    <property type="molecule type" value="Genomic_DNA"/>
</dbReference>
<keyword evidence="19" id="KW-1185">Reference proteome</keyword>
<evidence type="ECO:0000256" key="3">
    <source>
        <dbReference type="ARBA" id="ARBA00001522"/>
    </source>
</evidence>
<dbReference type="UniPathway" id="UPA00148">
    <property type="reaction ID" value="UER00236"/>
</dbReference>
<dbReference type="GO" id="GO:0043752">
    <property type="term" value="F:adenosylcobinamide kinase activity"/>
    <property type="evidence" value="ECO:0007669"/>
    <property type="project" value="UniProtKB-EC"/>
</dbReference>
<comment type="caution">
    <text evidence="18">The sequence shown here is derived from an EMBL/GenBank/DDBJ whole genome shotgun (WGS) entry which is preliminary data.</text>
</comment>
<dbReference type="Proteomes" id="UP000217771">
    <property type="component" value="Unassembled WGS sequence"/>
</dbReference>
<evidence type="ECO:0000256" key="15">
    <source>
        <dbReference type="ARBA" id="ARBA00023134"/>
    </source>
</evidence>
<evidence type="ECO:0000313" key="18">
    <source>
        <dbReference type="EMBL" id="PAU76482.1"/>
    </source>
</evidence>
<dbReference type="OrthoDB" id="9788370at2"/>
<evidence type="ECO:0000256" key="6">
    <source>
        <dbReference type="ARBA" id="ARBA00005159"/>
    </source>
</evidence>
<comment type="similarity">
    <text evidence="7">Belongs to the CobU/CobP family.</text>
</comment>
<name>A0A2A2EVT9_9GAMM</name>
<sequence length="138" mass="15208">MQLVIGGACAGKRALVRGWYPQARWHLLGAADGILPAPGERLVVSGWAAWIEAAVERGADDDDTLRLALAERLDVLLAAEAERAAQVVLIVEEMGRGIVPMGAARRRLRDLNGWLAQDAAVRCERVWYVRHGLYRRLS</sequence>
<comment type="catalytic activity">
    <reaction evidence="2">
        <text>adenosylcob(III)inamide phosphate + GTP + H(+) = adenosylcob(III)inamide-GDP + diphosphate</text>
        <dbReference type="Rhea" id="RHEA:22712"/>
        <dbReference type="ChEBI" id="CHEBI:15378"/>
        <dbReference type="ChEBI" id="CHEBI:33019"/>
        <dbReference type="ChEBI" id="CHEBI:37565"/>
        <dbReference type="ChEBI" id="CHEBI:58502"/>
        <dbReference type="ChEBI" id="CHEBI:60487"/>
        <dbReference type="EC" id="2.7.7.62"/>
    </reaction>
</comment>
<comment type="catalytic activity">
    <reaction evidence="1">
        <text>adenosylcob(III)inamide + ATP = adenosylcob(III)inamide phosphate + ADP + H(+)</text>
        <dbReference type="Rhea" id="RHEA:15769"/>
        <dbReference type="ChEBI" id="CHEBI:2480"/>
        <dbReference type="ChEBI" id="CHEBI:15378"/>
        <dbReference type="ChEBI" id="CHEBI:30616"/>
        <dbReference type="ChEBI" id="CHEBI:58502"/>
        <dbReference type="ChEBI" id="CHEBI:456216"/>
        <dbReference type="EC" id="2.7.1.156"/>
    </reaction>
</comment>
<dbReference type="PANTHER" id="PTHR34848">
    <property type="match status" value="1"/>
</dbReference>
<keyword evidence="12" id="KW-0547">Nucleotide-binding</keyword>
<accession>A0A2A2EVT9</accession>
<keyword evidence="13 18" id="KW-0418">Kinase</keyword>
<evidence type="ECO:0000256" key="10">
    <source>
        <dbReference type="ARBA" id="ARBA00022573"/>
    </source>
</evidence>
<dbReference type="SUPFAM" id="SSF52540">
    <property type="entry name" value="P-loop containing nucleoside triphosphate hydrolases"/>
    <property type="match status" value="1"/>
</dbReference>
<evidence type="ECO:0000256" key="17">
    <source>
        <dbReference type="ARBA" id="ARBA00030571"/>
    </source>
</evidence>
<dbReference type="Pfam" id="PF02283">
    <property type="entry name" value="CobU"/>
    <property type="match status" value="1"/>
</dbReference>
<evidence type="ECO:0000313" key="19">
    <source>
        <dbReference type="Proteomes" id="UP000217771"/>
    </source>
</evidence>
<protein>
    <recommendedName>
        <fullName evidence="16">Adenosylcobinamide kinase</fullName>
        <ecNumber evidence="8">2.7.1.156</ecNumber>
        <ecNumber evidence="9">2.7.7.62</ecNumber>
    </recommendedName>
    <alternativeName>
        <fullName evidence="17">Adenosylcobinamide-phosphate guanylyltransferase</fullName>
    </alternativeName>
</protein>
<evidence type="ECO:0000256" key="4">
    <source>
        <dbReference type="ARBA" id="ARBA00003889"/>
    </source>
</evidence>
<proteinExistence type="inferred from homology"/>
<keyword evidence="15" id="KW-0342">GTP-binding</keyword>
<evidence type="ECO:0000256" key="8">
    <source>
        <dbReference type="ARBA" id="ARBA00012016"/>
    </source>
</evidence>
<gene>
    <name evidence="18" type="ORF">CK498_10755</name>
</gene>
<dbReference type="EC" id="2.7.7.62" evidence="9"/>
<dbReference type="GO" id="GO:0008820">
    <property type="term" value="F:cobinamide phosphate guanylyltransferase activity"/>
    <property type="evidence" value="ECO:0007669"/>
    <property type="project" value="UniProtKB-EC"/>
</dbReference>
<dbReference type="GO" id="GO:0005524">
    <property type="term" value="F:ATP binding"/>
    <property type="evidence" value="ECO:0007669"/>
    <property type="project" value="UniProtKB-KW"/>
</dbReference>
<evidence type="ECO:0000256" key="7">
    <source>
        <dbReference type="ARBA" id="ARBA00007490"/>
    </source>
</evidence>
<dbReference type="AlphaFoldDB" id="A0A2A2EVT9"/>
<dbReference type="PANTHER" id="PTHR34848:SF1">
    <property type="entry name" value="BIFUNCTIONAL ADENOSYLCOBALAMIN BIOSYNTHESIS PROTEIN COBU"/>
    <property type="match status" value="1"/>
</dbReference>
<evidence type="ECO:0000256" key="5">
    <source>
        <dbReference type="ARBA" id="ARBA00004692"/>
    </source>
</evidence>
<evidence type="ECO:0000256" key="2">
    <source>
        <dbReference type="ARBA" id="ARBA00000711"/>
    </source>
</evidence>
<reference evidence="18 19" key="1">
    <citation type="submission" date="2017-08" db="EMBL/GenBank/DDBJ databases">
        <title>Halomonas alkalisoli sp. nov., isolated from saline alkaline soil.</title>
        <authorList>
            <person name="Wang D."/>
            <person name="Zhang G."/>
        </authorList>
    </citation>
    <scope>NUCLEOTIDE SEQUENCE [LARGE SCALE GENOMIC DNA]</scope>
    <source>
        <strain evidence="18 19">WRN001</strain>
    </source>
</reference>
<comment type="pathway">
    <text evidence="5">Cofactor biosynthesis; adenosylcobalamin biosynthesis; adenosylcobalamin from cob(II)yrinate a,c-diamide: step 6/7.</text>
</comment>
<keyword evidence="10" id="KW-0169">Cobalamin biosynthesis</keyword>
<comment type="catalytic activity">
    <reaction evidence="3">
        <text>adenosylcob(III)inamide + GTP = adenosylcob(III)inamide phosphate + GDP + H(+)</text>
        <dbReference type="Rhea" id="RHEA:15765"/>
        <dbReference type="ChEBI" id="CHEBI:2480"/>
        <dbReference type="ChEBI" id="CHEBI:15378"/>
        <dbReference type="ChEBI" id="CHEBI:37565"/>
        <dbReference type="ChEBI" id="CHEBI:58189"/>
        <dbReference type="ChEBI" id="CHEBI:58502"/>
        <dbReference type="EC" id="2.7.1.156"/>
    </reaction>
</comment>
<evidence type="ECO:0000256" key="14">
    <source>
        <dbReference type="ARBA" id="ARBA00022840"/>
    </source>
</evidence>
<dbReference type="RefSeq" id="WP_095620876.1">
    <property type="nucleotide sequence ID" value="NZ_NSKB01000004.1"/>
</dbReference>
<evidence type="ECO:0000256" key="1">
    <source>
        <dbReference type="ARBA" id="ARBA00000312"/>
    </source>
</evidence>
<dbReference type="InterPro" id="IPR003203">
    <property type="entry name" value="CobU/CobP"/>
</dbReference>
<dbReference type="InterPro" id="IPR027417">
    <property type="entry name" value="P-loop_NTPase"/>
</dbReference>
<keyword evidence="11" id="KW-0808">Transferase</keyword>